<dbReference type="Proteomes" id="UP000182680">
    <property type="component" value="Unassembled WGS sequence"/>
</dbReference>
<evidence type="ECO:0000313" key="2">
    <source>
        <dbReference type="Proteomes" id="UP000182680"/>
    </source>
</evidence>
<dbReference type="EMBL" id="FPIW01000003">
    <property type="protein sequence ID" value="SFW19061.1"/>
    <property type="molecule type" value="Genomic_DNA"/>
</dbReference>
<evidence type="ECO:0000313" key="1">
    <source>
        <dbReference type="EMBL" id="SFW19061.1"/>
    </source>
</evidence>
<proteinExistence type="predicted"/>
<sequence length="47" mass="5344">MLCAFALLCGGRRWGGKIGRSRLLRIIKQEVCLCAECDIHARRCPRI</sequence>
<comment type="caution">
    <text evidence="1">The sequence shown here is derived from an EMBL/GenBank/DDBJ whole genome shotgun (WGS) entry which is preliminary data.</text>
</comment>
<organism evidence="1 2">
    <name type="scientific">Desulfovibrio desulfuricans</name>
    <dbReference type="NCBI Taxonomy" id="876"/>
    <lineage>
        <taxon>Bacteria</taxon>
        <taxon>Pseudomonadati</taxon>
        <taxon>Thermodesulfobacteriota</taxon>
        <taxon>Desulfovibrionia</taxon>
        <taxon>Desulfovibrionales</taxon>
        <taxon>Desulfovibrionaceae</taxon>
        <taxon>Desulfovibrio</taxon>
    </lineage>
</organism>
<name>A0AA94HRE5_DESDE</name>
<accession>A0AA94HRE5</accession>
<gene>
    <name evidence="1" type="ORF">SAMN02910291_00333</name>
</gene>
<protein>
    <submittedName>
        <fullName evidence="1">Uncharacterized protein</fullName>
    </submittedName>
</protein>
<dbReference type="AlphaFoldDB" id="A0AA94HRE5"/>
<reference evidence="2" key="1">
    <citation type="submission" date="2016-11" db="EMBL/GenBank/DDBJ databases">
        <authorList>
            <person name="Jaros S."/>
            <person name="Januszkiewicz K."/>
            <person name="Wedrychowicz H."/>
        </authorList>
    </citation>
    <scope>NUCLEOTIDE SEQUENCE [LARGE SCALE GENOMIC DNA]</scope>
    <source>
        <strain evidence="2">DSM 7057</strain>
    </source>
</reference>